<dbReference type="RefSeq" id="WP_012922107.1">
    <property type="nucleotide sequence ID" value="NC_013729.1"/>
</dbReference>
<name>D2PWT4_KRIFD</name>
<gene>
    <name evidence="7" type="ordered locus">Kfla_4526</name>
</gene>
<feature type="chain" id="PRO_5003034125" evidence="4">
    <location>
        <begin position="27"/>
        <end position="521"/>
    </location>
</feature>
<accession>D2PWT4</accession>
<dbReference type="InterPro" id="IPR000073">
    <property type="entry name" value="AB_hydrolase_1"/>
</dbReference>
<proteinExistence type="inferred from homology"/>
<keyword evidence="8" id="KW-1185">Reference proteome</keyword>
<dbReference type="InterPro" id="IPR029058">
    <property type="entry name" value="AB_hydrolase_fold"/>
</dbReference>
<dbReference type="AlphaFoldDB" id="D2PWT4"/>
<comment type="similarity">
    <text evidence="1">Belongs to the peptidase S33 family.</text>
</comment>
<evidence type="ECO:0000259" key="5">
    <source>
        <dbReference type="Pfam" id="PF00561"/>
    </source>
</evidence>
<dbReference type="Pfam" id="PF08386">
    <property type="entry name" value="Abhydrolase_4"/>
    <property type="match status" value="1"/>
</dbReference>
<feature type="signal peptide" evidence="4">
    <location>
        <begin position="1"/>
        <end position="26"/>
    </location>
</feature>
<dbReference type="InterPro" id="IPR013595">
    <property type="entry name" value="Pept_S33_TAP-like_C"/>
</dbReference>
<evidence type="ECO:0000259" key="6">
    <source>
        <dbReference type="Pfam" id="PF08386"/>
    </source>
</evidence>
<dbReference type="KEGG" id="kfl:Kfla_4526"/>
<protein>
    <submittedName>
        <fullName evidence="7">TAP domain protein</fullName>
    </submittedName>
</protein>
<evidence type="ECO:0000313" key="8">
    <source>
        <dbReference type="Proteomes" id="UP000007967"/>
    </source>
</evidence>
<dbReference type="SUPFAM" id="SSF53474">
    <property type="entry name" value="alpha/beta-Hydrolases"/>
    <property type="match status" value="1"/>
</dbReference>
<dbReference type="Proteomes" id="UP000007967">
    <property type="component" value="Chromosome"/>
</dbReference>
<dbReference type="eggNOG" id="COG0596">
    <property type="taxonomic scope" value="Bacteria"/>
</dbReference>
<dbReference type="EMBL" id="CP001736">
    <property type="protein sequence ID" value="ADB33553.1"/>
    <property type="molecule type" value="Genomic_DNA"/>
</dbReference>
<evidence type="ECO:0000256" key="3">
    <source>
        <dbReference type="ARBA" id="ARBA00022801"/>
    </source>
</evidence>
<feature type="domain" description="Peptidase S33 tripeptidyl aminopeptidase-like C-terminal" evidence="6">
    <location>
        <begin position="422"/>
        <end position="513"/>
    </location>
</feature>
<keyword evidence="2 4" id="KW-0732">Signal</keyword>
<evidence type="ECO:0000256" key="2">
    <source>
        <dbReference type="ARBA" id="ARBA00022729"/>
    </source>
</evidence>
<dbReference type="GO" id="GO:0016787">
    <property type="term" value="F:hydrolase activity"/>
    <property type="evidence" value="ECO:0007669"/>
    <property type="project" value="UniProtKB-KW"/>
</dbReference>
<reference evidence="8" key="1">
    <citation type="submission" date="2009-09" db="EMBL/GenBank/DDBJ databases">
        <title>The complete genome of Kribbella flavida DSM 17836.</title>
        <authorList>
            <consortium name="US DOE Joint Genome Institute (JGI-PGF)"/>
            <person name="Lucas S."/>
            <person name="Copeland A."/>
            <person name="Lapidus A."/>
            <person name="Glavina del Rio T."/>
            <person name="Dalin E."/>
            <person name="Tice H."/>
            <person name="Bruce D."/>
            <person name="Goodwin L."/>
            <person name="Pitluck S."/>
            <person name="Kyrpides N."/>
            <person name="Mavromatis K."/>
            <person name="Ivanova N."/>
            <person name="Saunders E."/>
            <person name="Brettin T."/>
            <person name="Detter J.C."/>
            <person name="Han C."/>
            <person name="Larimer F."/>
            <person name="Land M."/>
            <person name="Hauser L."/>
            <person name="Markowitz V."/>
            <person name="Cheng J.-F."/>
            <person name="Hugenholtz P."/>
            <person name="Woyke T."/>
            <person name="Wu D."/>
            <person name="Pukall R."/>
            <person name="Klenk H.-P."/>
            <person name="Eisen J.A."/>
        </authorList>
    </citation>
    <scope>NUCLEOTIDE SEQUENCE [LARGE SCALE GENOMIC DNA]</scope>
    <source>
        <strain evidence="8">DSM 17836 / JCM 10339 / NBRC 14399</strain>
    </source>
</reference>
<dbReference type="Gene3D" id="3.40.50.1820">
    <property type="entry name" value="alpha/beta hydrolase"/>
    <property type="match status" value="1"/>
</dbReference>
<organism evidence="7 8">
    <name type="scientific">Kribbella flavida (strain DSM 17836 / JCM 10339 / NBRC 14399)</name>
    <dbReference type="NCBI Taxonomy" id="479435"/>
    <lineage>
        <taxon>Bacteria</taxon>
        <taxon>Bacillati</taxon>
        <taxon>Actinomycetota</taxon>
        <taxon>Actinomycetes</taxon>
        <taxon>Propionibacteriales</taxon>
        <taxon>Kribbellaceae</taxon>
        <taxon>Kribbella</taxon>
    </lineage>
</organism>
<dbReference type="HOGENOM" id="CLU_013364_3_1_11"/>
<dbReference type="PANTHER" id="PTHR43248">
    <property type="entry name" value="2-SUCCINYL-6-HYDROXY-2,4-CYCLOHEXADIENE-1-CARBOXYLATE SYNTHASE"/>
    <property type="match status" value="1"/>
</dbReference>
<dbReference type="STRING" id="479435.Kfla_4526"/>
<dbReference type="OrthoDB" id="4006962at2"/>
<dbReference type="Pfam" id="PF00561">
    <property type="entry name" value="Abhydrolase_1"/>
    <property type="match status" value="1"/>
</dbReference>
<evidence type="ECO:0000256" key="4">
    <source>
        <dbReference type="SAM" id="SignalP"/>
    </source>
</evidence>
<dbReference type="InterPro" id="IPR051601">
    <property type="entry name" value="Serine_prot/Carboxylest_S33"/>
</dbReference>
<dbReference type="PANTHER" id="PTHR43248:SF29">
    <property type="entry name" value="TRIPEPTIDYL AMINOPEPTIDASE"/>
    <property type="match status" value="1"/>
</dbReference>
<reference evidence="7 8" key="2">
    <citation type="journal article" date="2010" name="Stand. Genomic Sci.">
        <title>Complete genome sequence of Kribbella flavida type strain (IFO 14399).</title>
        <authorList>
            <person name="Pukall R."/>
            <person name="Lapidus A."/>
            <person name="Glavina Del Rio T."/>
            <person name="Copeland A."/>
            <person name="Tice H."/>
            <person name="Cheng J.-F."/>
            <person name="Lucas S."/>
            <person name="Chen F."/>
            <person name="Nolan M."/>
            <person name="LaButti K."/>
            <person name="Pati A."/>
            <person name="Ivanova N."/>
            <person name="Mavrommatis K."/>
            <person name="Mikhailova N."/>
            <person name="Pitluck S."/>
            <person name="Bruce D."/>
            <person name="Goodwin L."/>
            <person name="Land M."/>
            <person name="Hauser L."/>
            <person name="Chang Y.-J."/>
            <person name="Jeffries C.D."/>
            <person name="Chen A."/>
            <person name="Palaniappan K."/>
            <person name="Chain P."/>
            <person name="Rohde M."/>
            <person name="Goeker M."/>
            <person name="Bristow J."/>
            <person name="Eisen J.A."/>
            <person name="Markowitz V."/>
            <person name="Hugenholtz P."/>
            <person name="Kyrpides N.C."/>
            <person name="Klenk H.-P."/>
            <person name="Brettin T."/>
        </authorList>
    </citation>
    <scope>NUCLEOTIDE SEQUENCE [LARGE SCALE GENOMIC DNA]</scope>
    <source>
        <strain evidence="8">DSM 17836 / JCM 10339 / NBRC 14399</strain>
    </source>
</reference>
<evidence type="ECO:0000256" key="1">
    <source>
        <dbReference type="ARBA" id="ARBA00010088"/>
    </source>
</evidence>
<keyword evidence="3" id="KW-0378">Hydrolase</keyword>
<feature type="domain" description="AB hydrolase-1" evidence="5">
    <location>
        <begin position="107"/>
        <end position="256"/>
    </location>
</feature>
<sequence length="521" mass="55788">MPKRALLALGLAVLSSFTVSTFSASAAPLSTDIPSKTRPTPAGGVASVPVPVLNWAPCDTSGDGYQCTTAQVPLDYSQPQGAKVTLSLIRKPATVPSQRIGSLFTNPGGPGLAASLMVRDLGENAPVELRERYDIVGFDPRAVGGSTPKVSCVSLPEYAEQWAATPGRLSSGGFERAVTFGKRFSDGCVANNAALLPHLGTENTARDMDLLRAAVGDEQLNFFGFSYGTYLGTVYANLFPQRTRVLALDGAVGPDSFVNRPYDNNHRQYVAAEASLNRFFAWCTKSPADCSFGDGRPADAFRRLQASLDVTPVRDANGKVVARGGLFTFWVSLELGYGQSNWSWLATELQKAATTRSGALVSPMSDAYTRYMNLNTAIECADRRFPQDVNLLRGKLAAAIQAAPLLGPALAHGPANYDQGHAQACAQWPAERKSSYAGPWNAPGAATALVIGTTHDPDVPFQDAVELTNALDNARLLTFEGTTHTTWHYSECTRSIITRYLIDGTLPPHHTVCADEPMPTR</sequence>
<evidence type="ECO:0000313" key="7">
    <source>
        <dbReference type="EMBL" id="ADB33553.1"/>
    </source>
</evidence>